<keyword evidence="3" id="KW-1185">Reference proteome</keyword>
<dbReference type="InterPro" id="IPR037401">
    <property type="entry name" value="SnoaL-like"/>
</dbReference>
<organism evidence="2 3">
    <name type="scientific">Ramlibacter pallidus</name>
    <dbReference type="NCBI Taxonomy" id="2780087"/>
    <lineage>
        <taxon>Bacteria</taxon>
        <taxon>Pseudomonadati</taxon>
        <taxon>Pseudomonadota</taxon>
        <taxon>Betaproteobacteria</taxon>
        <taxon>Burkholderiales</taxon>
        <taxon>Comamonadaceae</taxon>
        <taxon>Ramlibacter</taxon>
    </lineage>
</organism>
<evidence type="ECO:0000259" key="1">
    <source>
        <dbReference type="Pfam" id="PF12680"/>
    </source>
</evidence>
<dbReference type="Proteomes" id="UP000806285">
    <property type="component" value="Unassembled WGS sequence"/>
</dbReference>
<feature type="domain" description="SnoaL-like" evidence="1">
    <location>
        <begin position="14"/>
        <end position="118"/>
    </location>
</feature>
<proteinExistence type="predicted"/>
<dbReference type="Pfam" id="PF12680">
    <property type="entry name" value="SnoaL_2"/>
    <property type="match status" value="1"/>
</dbReference>
<comment type="caution">
    <text evidence="2">The sequence shown here is derived from an EMBL/GenBank/DDBJ whole genome shotgun (WGS) entry which is preliminary data.</text>
</comment>
<evidence type="ECO:0000313" key="2">
    <source>
        <dbReference type="EMBL" id="MBE7369043.1"/>
    </source>
</evidence>
<sequence>MHADESNPHKARMQAIMAALERGDRRPFGEALAEDFTWILPGRNAWSGRYEGRDTVRERLFQPLFRQFTGTYTNTATRFIAEGNVVVVECRGHVMTRKGKAYDNTYCYVCRFGDDGLLHELVEYMDTQLVADVLEPPSAA</sequence>
<dbReference type="PANTHER" id="PTHR41252:SF1">
    <property type="entry name" value="BLR2505 PROTEIN"/>
    <property type="match status" value="1"/>
</dbReference>
<dbReference type="InterPro" id="IPR032710">
    <property type="entry name" value="NTF2-like_dom_sf"/>
</dbReference>
<accession>A0ABR9S6A2</accession>
<protein>
    <submittedName>
        <fullName evidence="2">Nuclear transport factor 2 family protein</fullName>
    </submittedName>
</protein>
<dbReference type="Gene3D" id="3.10.450.50">
    <property type="match status" value="1"/>
</dbReference>
<dbReference type="SUPFAM" id="SSF54427">
    <property type="entry name" value="NTF2-like"/>
    <property type="match status" value="1"/>
</dbReference>
<dbReference type="EMBL" id="JADDIV010000004">
    <property type="protein sequence ID" value="MBE7369043.1"/>
    <property type="molecule type" value="Genomic_DNA"/>
</dbReference>
<dbReference type="PANTHER" id="PTHR41252">
    <property type="entry name" value="BLR2505 PROTEIN"/>
    <property type="match status" value="1"/>
</dbReference>
<evidence type="ECO:0000313" key="3">
    <source>
        <dbReference type="Proteomes" id="UP000806285"/>
    </source>
</evidence>
<name>A0ABR9S6A2_9BURK</name>
<reference evidence="2 3" key="1">
    <citation type="submission" date="2020-10" db="EMBL/GenBank/DDBJ databases">
        <title>Ramlibacter sp. HM2 16S ribosomal RNA gene Genome sequencing and assembly.</title>
        <authorList>
            <person name="Kang M."/>
        </authorList>
    </citation>
    <scope>NUCLEOTIDE SEQUENCE [LARGE SCALE GENOMIC DNA]</scope>
    <source>
        <strain evidence="2 3">HM2</strain>
    </source>
</reference>
<dbReference type="RefSeq" id="WP_193677651.1">
    <property type="nucleotide sequence ID" value="NZ_JADDIV010000004.1"/>
</dbReference>
<gene>
    <name evidence="2" type="ORF">IM787_15880</name>
</gene>